<reference evidence="8" key="1">
    <citation type="submission" date="2021-02" db="EMBL/GenBank/DDBJ databases">
        <authorList>
            <person name="Nowell W R."/>
        </authorList>
    </citation>
    <scope>NUCLEOTIDE SEQUENCE</scope>
</reference>
<evidence type="ECO:0000313" key="8">
    <source>
        <dbReference type="EMBL" id="CAF3747942.1"/>
    </source>
</evidence>
<evidence type="ECO:0000256" key="5">
    <source>
        <dbReference type="ARBA" id="ARBA00023136"/>
    </source>
</evidence>
<comment type="similarity">
    <text evidence="2">Belongs to the CD225/Dispanin family.</text>
</comment>
<proteinExistence type="inferred from homology"/>
<evidence type="ECO:0000256" key="3">
    <source>
        <dbReference type="ARBA" id="ARBA00022692"/>
    </source>
</evidence>
<evidence type="ECO:0000256" key="2">
    <source>
        <dbReference type="ARBA" id="ARBA00006843"/>
    </source>
</evidence>
<feature type="transmembrane region" description="Helical" evidence="7">
    <location>
        <begin position="109"/>
        <end position="128"/>
    </location>
</feature>
<dbReference type="AlphaFoldDB" id="A0A818XYP8"/>
<evidence type="ECO:0000313" key="9">
    <source>
        <dbReference type="Proteomes" id="UP000663836"/>
    </source>
</evidence>
<feature type="compositionally biased region" description="Basic residues" evidence="6">
    <location>
        <begin position="32"/>
        <end position="67"/>
    </location>
</feature>
<gene>
    <name evidence="8" type="ORF">JBS370_LOCUS12395</name>
</gene>
<dbReference type="EMBL" id="CAJOBD010001008">
    <property type="protein sequence ID" value="CAF3747942.1"/>
    <property type="molecule type" value="Genomic_DNA"/>
</dbReference>
<comment type="caution">
    <text evidence="8">The sequence shown here is derived from an EMBL/GenBank/DDBJ whole genome shotgun (WGS) entry which is preliminary data.</text>
</comment>
<protein>
    <submittedName>
        <fullName evidence="8">Uncharacterized protein</fullName>
    </submittedName>
</protein>
<name>A0A818XYP8_9BILA</name>
<evidence type="ECO:0000256" key="1">
    <source>
        <dbReference type="ARBA" id="ARBA00004370"/>
    </source>
</evidence>
<organism evidence="8 9">
    <name type="scientific">Rotaria sordida</name>
    <dbReference type="NCBI Taxonomy" id="392033"/>
    <lineage>
        <taxon>Eukaryota</taxon>
        <taxon>Metazoa</taxon>
        <taxon>Spiralia</taxon>
        <taxon>Gnathifera</taxon>
        <taxon>Rotifera</taxon>
        <taxon>Eurotatoria</taxon>
        <taxon>Bdelloidea</taxon>
        <taxon>Philodinida</taxon>
        <taxon>Philodinidae</taxon>
        <taxon>Rotaria</taxon>
    </lineage>
</organism>
<dbReference type="InterPro" id="IPR007593">
    <property type="entry name" value="CD225/Dispanin_fam"/>
</dbReference>
<evidence type="ECO:0000256" key="6">
    <source>
        <dbReference type="SAM" id="MobiDB-lite"/>
    </source>
</evidence>
<feature type="transmembrane region" description="Helical" evidence="7">
    <location>
        <begin position="156"/>
        <end position="180"/>
    </location>
</feature>
<sequence length="202" mass="24139">MIHSIDVRNQISHIKSNEKFQINSNKYLLQSQHHRKKHSYKTNRKSHHHHRSGKNFNKTKLKKKTHHHRNPIEIKFDQSSIDTNIFDENQKNNNNEIPFDTRNMIRDHLYISIIGLLCFFPTGIFGLIRAMQANEMKRSSSLLYWPKLAAIYGRHALRWAILSILIGTMLWTIFIIYHLLREQHLLWDAYYQECGEQFLCST</sequence>
<keyword evidence="3 7" id="KW-0812">Transmembrane</keyword>
<keyword evidence="5 7" id="KW-0472">Membrane</keyword>
<accession>A0A818XYP8</accession>
<keyword evidence="4 7" id="KW-1133">Transmembrane helix</keyword>
<evidence type="ECO:0000256" key="4">
    <source>
        <dbReference type="ARBA" id="ARBA00022989"/>
    </source>
</evidence>
<dbReference type="GO" id="GO:0016020">
    <property type="term" value="C:membrane"/>
    <property type="evidence" value="ECO:0007669"/>
    <property type="project" value="UniProtKB-SubCell"/>
</dbReference>
<dbReference type="Pfam" id="PF04505">
    <property type="entry name" value="CD225"/>
    <property type="match status" value="1"/>
</dbReference>
<dbReference type="Proteomes" id="UP000663836">
    <property type="component" value="Unassembled WGS sequence"/>
</dbReference>
<evidence type="ECO:0000256" key="7">
    <source>
        <dbReference type="SAM" id="Phobius"/>
    </source>
</evidence>
<comment type="subcellular location">
    <subcellularLocation>
        <location evidence="1">Membrane</location>
    </subcellularLocation>
</comment>
<feature type="region of interest" description="Disordered" evidence="6">
    <location>
        <begin position="30"/>
        <end position="67"/>
    </location>
</feature>